<keyword evidence="5" id="KW-0472">Membrane</keyword>
<protein>
    <submittedName>
        <fullName evidence="7">GPR107-like</fullName>
    </submittedName>
</protein>
<accession>A0A7D9E9S9</accession>
<dbReference type="PANTHER" id="PTHR21229:SF2">
    <property type="entry name" value="RE59932P"/>
    <property type="match status" value="1"/>
</dbReference>
<feature type="domain" description="GOST seven transmembrane" evidence="6">
    <location>
        <begin position="31"/>
        <end position="128"/>
    </location>
</feature>
<evidence type="ECO:0000256" key="4">
    <source>
        <dbReference type="ARBA" id="ARBA00022989"/>
    </source>
</evidence>
<dbReference type="GO" id="GO:0016020">
    <property type="term" value="C:membrane"/>
    <property type="evidence" value="ECO:0007669"/>
    <property type="project" value="UniProtKB-SubCell"/>
</dbReference>
<dbReference type="EMBL" id="CACRXK020005149">
    <property type="protein sequence ID" value="CAB4005277.1"/>
    <property type="molecule type" value="Genomic_DNA"/>
</dbReference>
<comment type="caution">
    <text evidence="7">The sequence shown here is derived from an EMBL/GenBank/DDBJ whole genome shotgun (WGS) entry which is preliminary data.</text>
</comment>
<evidence type="ECO:0000313" key="7">
    <source>
        <dbReference type="EMBL" id="CAB4005277.1"/>
    </source>
</evidence>
<gene>
    <name evidence="7" type="ORF">PACLA_8A050297</name>
</gene>
<name>A0A7D9E9S9_PARCT</name>
<evidence type="ECO:0000256" key="1">
    <source>
        <dbReference type="ARBA" id="ARBA00004141"/>
    </source>
</evidence>
<dbReference type="PANTHER" id="PTHR21229">
    <property type="entry name" value="LUNG SEVEN TRANSMEMBRANE RECEPTOR"/>
    <property type="match status" value="1"/>
</dbReference>
<evidence type="ECO:0000256" key="5">
    <source>
        <dbReference type="ARBA" id="ARBA00023136"/>
    </source>
</evidence>
<dbReference type="InterPro" id="IPR053937">
    <property type="entry name" value="GOST_TM"/>
</dbReference>
<reference evidence="7" key="1">
    <citation type="submission" date="2020-04" db="EMBL/GenBank/DDBJ databases">
        <authorList>
            <person name="Alioto T."/>
            <person name="Alioto T."/>
            <person name="Gomez Garrido J."/>
        </authorList>
    </citation>
    <scope>NUCLEOTIDE SEQUENCE</scope>
    <source>
        <strain evidence="7">A484AB</strain>
    </source>
</reference>
<keyword evidence="4" id="KW-1133">Transmembrane helix</keyword>
<keyword evidence="2" id="KW-0812">Transmembrane</keyword>
<evidence type="ECO:0000259" key="6">
    <source>
        <dbReference type="Pfam" id="PF06814"/>
    </source>
</evidence>
<dbReference type="OrthoDB" id="29657at2759"/>
<dbReference type="InterPro" id="IPR009637">
    <property type="entry name" value="GPR107/GPR108-like"/>
</dbReference>
<evidence type="ECO:0000256" key="3">
    <source>
        <dbReference type="ARBA" id="ARBA00022729"/>
    </source>
</evidence>
<dbReference type="GO" id="GO:0005794">
    <property type="term" value="C:Golgi apparatus"/>
    <property type="evidence" value="ECO:0007669"/>
    <property type="project" value="TreeGrafter"/>
</dbReference>
<sequence>MVVVIEDSGDDGGYDDNDDDDGGSDGDYDDDLLCCGAVLFPVIWAIRHLKEASQTDGKAAVNLAKLKLFRQFYIMIVCYIYFTRIIVQIVKITVPFQYLWLDEFFMNLSMMALFIMTGYKFRPGSDNPYLHVSQDSDGEEMDEVVTQTGLTENVTRVQSSSDTNAVSRVKLSAA</sequence>
<proteinExistence type="predicted"/>
<comment type="subcellular location">
    <subcellularLocation>
        <location evidence="1">Membrane</location>
        <topology evidence="1">Multi-pass membrane protein</topology>
    </subcellularLocation>
</comment>
<organism evidence="7 8">
    <name type="scientific">Paramuricea clavata</name>
    <name type="common">Red gorgonian</name>
    <name type="synonym">Violescent sea-whip</name>
    <dbReference type="NCBI Taxonomy" id="317549"/>
    <lineage>
        <taxon>Eukaryota</taxon>
        <taxon>Metazoa</taxon>
        <taxon>Cnidaria</taxon>
        <taxon>Anthozoa</taxon>
        <taxon>Octocorallia</taxon>
        <taxon>Malacalcyonacea</taxon>
        <taxon>Plexauridae</taxon>
        <taxon>Paramuricea</taxon>
    </lineage>
</organism>
<dbReference type="Proteomes" id="UP001152795">
    <property type="component" value="Unassembled WGS sequence"/>
</dbReference>
<dbReference type="Pfam" id="PF06814">
    <property type="entry name" value="GOST_TM"/>
    <property type="match status" value="1"/>
</dbReference>
<evidence type="ECO:0000313" key="8">
    <source>
        <dbReference type="Proteomes" id="UP001152795"/>
    </source>
</evidence>
<keyword evidence="8" id="KW-1185">Reference proteome</keyword>
<dbReference type="AlphaFoldDB" id="A0A7D9E9S9"/>
<evidence type="ECO:0000256" key="2">
    <source>
        <dbReference type="ARBA" id="ARBA00022692"/>
    </source>
</evidence>
<keyword evidence="3" id="KW-0732">Signal</keyword>